<protein>
    <submittedName>
        <fullName evidence="2">Acyl--CoA ligase</fullName>
    </submittedName>
</protein>
<keyword evidence="2" id="KW-0436">Ligase</keyword>
<name>A0A6G9AV35_9BACT</name>
<dbReference type="InterPro" id="IPR020845">
    <property type="entry name" value="AMP-binding_CS"/>
</dbReference>
<dbReference type="InterPro" id="IPR042099">
    <property type="entry name" value="ANL_N_sf"/>
</dbReference>
<gene>
    <name evidence="2" type="ORF">G8759_28765</name>
</gene>
<dbReference type="RefSeq" id="WP_167216156.1">
    <property type="nucleotide sequence ID" value="NZ_CP050063.1"/>
</dbReference>
<dbReference type="KEGG" id="spib:G8759_28765"/>
<dbReference type="AlphaFoldDB" id="A0A6G9AV35"/>
<sequence>MSAYSLTDSLPISPLMPNPASTRSGLGGETLANVLRRRHERHPDKTALIEGKRSLTYADMWQQVSYQQRMLKRAGVQSADVVAICSPNSLDMSTLFLAVLSLGAVPFVINYRIEVLGDLSQLNIAWFAVPRSSLAIRKQLASESYMTQRPFDAGFDLFSNNCATSSTHGDTALLVTSSGSSGAAKVVQLTNAGTLFNIRANVDALKLRSDDVTAIALPMGYSYGLIGQFLSHLYVGATILLLDPLFFLHQMVWLFGRHRVTTLFLVPPMVRQLNYLHDRKLLPADFSTLRFVAVGGNRIETTAIHKAMQVFGCPVVKTYGLAEAGPRVATHPVHHPADPDVESVGRPNQGVRVQIIDEEGGELLPGNIGTVRIHSPSVMMGYFNAPACPSHRPHSTITTKDVGYLDSQGRLFVLGRKGDQFRVNEQTYWFREVENVLYAHFAFLKVALRHTDQQIHIGAIAMRDYPVQETDVYQRLRDAFGSPCDQLFVFTLMRTNTLLNEK</sequence>
<organism evidence="2 3">
    <name type="scientific">Spirosoma aureum</name>
    <dbReference type="NCBI Taxonomy" id="2692134"/>
    <lineage>
        <taxon>Bacteria</taxon>
        <taxon>Pseudomonadati</taxon>
        <taxon>Bacteroidota</taxon>
        <taxon>Cytophagia</taxon>
        <taxon>Cytophagales</taxon>
        <taxon>Cytophagaceae</taxon>
        <taxon>Spirosoma</taxon>
    </lineage>
</organism>
<dbReference type="PROSITE" id="PS00455">
    <property type="entry name" value="AMP_BINDING"/>
    <property type="match status" value="1"/>
</dbReference>
<dbReference type="GO" id="GO:0016874">
    <property type="term" value="F:ligase activity"/>
    <property type="evidence" value="ECO:0007669"/>
    <property type="project" value="UniProtKB-KW"/>
</dbReference>
<dbReference type="InterPro" id="IPR050237">
    <property type="entry name" value="ATP-dep_AMP-bd_enzyme"/>
</dbReference>
<evidence type="ECO:0000313" key="3">
    <source>
        <dbReference type="Proteomes" id="UP000501802"/>
    </source>
</evidence>
<dbReference type="Gene3D" id="3.40.50.12780">
    <property type="entry name" value="N-terminal domain of ligase-like"/>
    <property type="match status" value="1"/>
</dbReference>
<dbReference type="PANTHER" id="PTHR43767">
    <property type="entry name" value="LONG-CHAIN-FATTY-ACID--COA LIGASE"/>
    <property type="match status" value="1"/>
</dbReference>
<reference evidence="2 3" key="1">
    <citation type="submission" date="2020-03" db="EMBL/GenBank/DDBJ databases">
        <authorList>
            <person name="Kim M.K."/>
        </authorList>
    </citation>
    <scope>NUCLEOTIDE SEQUENCE [LARGE SCALE GENOMIC DNA]</scope>
    <source>
        <strain evidence="2 3">BT328</strain>
    </source>
</reference>
<evidence type="ECO:0000313" key="2">
    <source>
        <dbReference type="EMBL" id="QIP16347.1"/>
    </source>
</evidence>
<dbReference type="Pfam" id="PF00501">
    <property type="entry name" value="AMP-binding"/>
    <property type="match status" value="2"/>
</dbReference>
<dbReference type="PANTHER" id="PTHR43767:SF1">
    <property type="entry name" value="NONRIBOSOMAL PEPTIDE SYNTHASE PES1 (EUROFUNG)-RELATED"/>
    <property type="match status" value="1"/>
</dbReference>
<feature type="domain" description="AMP-dependent synthetase/ligase" evidence="1">
    <location>
        <begin position="163"/>
        <end position="383"/>
    </location>
</feature>
<dbReference type="SUPFAM" id="SSF56801">
    <property type="entry name" value="Acetyl-CoA synthetase-like"/>
    <property type="match status" value="1"/>
</dbReference>
<dbReference type="EMBL" id="CP050063">
    <property type="protein sequence ID" value="QIP16347.1"/>
    <property type="molecule type" value="Genomic_DNA"/>
</dbReference>
<feature type="domain" description="AMP-dependent synthetase/ligase" evidence="1">
    <location>
        <begin position="36"/>
        <end position="112"/>
    </location>
</feature>
<dbReference type="InterPro" id="IPR000873">
    <property type="entry name" value="AMP-dep_synth/lig_dom"/>
</dbReference>
<proteinExistence type="predicted"/>
<dbReference type="Proteomes" id="UP000501802">
    <property type="component" value="Chromosome"/>
</dbReference>
<keyword evidence="3" id="KW-1185">Reference proteome</keyword>
<evidence type="ECO:0000259" key="1">
    <source>
        <dbReference type="Pfam" id="PF00501"/>
    </source>
</evidence>
<accession>A0A6G9AV35</accession>